<protein>
    <submittedName>
        <fullName evidence="1">Uncharacterized protein</fullName>
    </submittedName>
</protein>
<organism evidence="1 2">
    <name type="scientific">Pontibacter fetidus</name>
    <dbReference type="NCBI Taxonomy" id="2700082"/>
    <lineage>
        <taxon>Bacteria</taxon>
        <taxon>Pseudomonadati</taxon>
        <taxon>Bacteroidota</taxon>
        <taxon>Cytophagia</taxon>
        <taxon>Cytophagales</taxon>
        <taxon>Hymenobacteraceae</taxon>
        <taxon>Pontibacter</taxon>
    </lineage>
</organism>
<gene>
    <name evidence="1" type="ORF">GWO68_07330</name>
</gene>
<reference evidence="1 2" key="1">
    <citation type="submission" date="2020-01" db="EMBL/GenBank/DDBJ databases">
        <authorList>
            <person name="Kim M.K."/>
        </authorList>
    </citation>
    <scope>NUCLEOTIDE SEQUENCE [LARGE SCALE GENOMIC DNA]</scope>
    <source>
        <strain evidence="1 2">BT213</strain>
    </source>
</reference>
<name>A0A6B2H067_9BACT</name>
<dbReference type="Proteomes" id="UP000478546">
    <property type="component" value="Unassembled WGS sequence"/>
</dbReference>
<evidence type="ECO:0000313" key="2">
    <source>
        <dbReference type="Proteomes" id="UP000478546"/>
    </source>
</evidence>
<dbReference type="EMBL" id="JAAEAA010000007">
    <property type="protein sequence ID" value="NDK55721.1"/>
    <property type="molecule type" value="Genomic_DNA"/>
</dbReference>
<comment type="caution">
    <text evidence="1">The sequence shown here is derived from an EMBL/GenBank/DDBJ whole genome shotgun (WGS) entry which is preliminary data.</text>
</comment>
<accession>A0A6B2H067</accession>
<sequence>MNFMRAVSPEGYGHLRFFKQVRNNLGEDIGFRKYFEGELRKLPALYRNIIQKDSGYWWQWLPEGAIEHDPIVYQQKHNLQQNRSASHA</sequence>
<proteinExistence type="predicted"/>
<dbReference type="AlphaFoldDB" id="A0A6B2H067"/>
<keyword evidence="2" id="KW-1185">Reference proteome</keyword>
<dbReference type="RefSeq" id="WP_235941980.1">
    <property type="nucleotide sequence ID" value="NZ_JAAEAA010000007.1"/>
</dbReference>
<evidence type="ECO:0000313" key="1">
    <source>
        <dbReference type="EMBL" id="NDK55721.1"/>
    </source>
</evidence>